<dbReference type="PROSITE" id="PS51362">
    <property type="entry name" value="TGF_BETA_2"/>
    <property type="match status" value="1"/>
</dbReference>
<dbReference type="GO" id="GO:0008083">
    <property type="term" value="F:growth factor activity"/>
    <property type="evidence" value="ECO:0007669"/>
    <property type="project" value="UniProtKB-KW"/>
</dbReference>
<dbReference type="AlphaFoldDB" id="A0A3Q1F7F5"/>
<keyword evidence="4" id="KW-0221">Differentiation</keyword>
<dbReference type="SUPFAM" id="SSF57501">
    <property type="entry name" value="Cystine-knot cytokines"/>
    <property type="match status" value="1"/>
</dbReference>
<dbReference type="InterPro" id="IPR029034">
    <property type="entry name" value="Cystine-knot_cytokine"/>
</dbReference>
<reference evidence="7" key="2">
    <citation type="submission" date="2025-09" db="UniProtKB">
        <authorList>
            <consortium name="Ensembl"/>
        </authorList>
    </citation>
    <scope>IDENTIFICATION</scope>
</reference>
<dbReference type="GO" id="GO:2000835">
    <property type="term" value="P:negative regulation of androgen secretion"/>
    <property type="evidence" value="ECO:0007669"/>
    <property type="project" value="Ensembl"/>
</dbReference>
<comment type="similarity">
    <text evidence="5">Belongs to the TGF-beta family.</text>
</comment>
<dbReference type="GO" id="GO:0046546">
    <property type="term" value="P:development of primary male sexual characteristics"/>
    <property type="evidence" value="ECO:0007669"/>
    <property type="project" value="Ensembl"/>
</dbReference>
<keyword evidence="3" id="KW-0732">Signal</keyword>
<evidence type="ECO:0000256" key="3">
    <source>
        <dbReference type="ARBA" id="ARBA00022729"/>
    </source>
</evidence>
<dbReference type="Ensembl" id="ENSAPOT00000019523.1">
    <property type="protein sequence ID" value="ENSAPOP00000011837.1"/>
    <property type="gene ID" value="ENSAPOG00000014429.1"/>
</dbReference>
<accession>A0A3Q1F7F5</accession>
<protein>
    <submittedName>
        <fullName evidence="7">Anti-Mullerian hormone</fullName>
    </submittedName>
</protein>
<keyword evidence="2" id="KW-0964">Secreted</keyword>
<organism evidence="7 8">
    <name type="scientific">Acanthochromis polyacanthus</name>
    <name type="common">spiny chromis</name>
    <dbReference type="NCBI Taxonomy" id="80966"/>
    <lineage>
        <taxon>Eukaryota</taxon>
        <taxon>Metazoa</taxon>
        <taxon>Chordata</taxon>
        <taxon>Craniata</taxon>
        <taxon>Vertebrata</taxon>
        <taxon>Euteleostomi</taxon>
        <taxon>Actinopterygii</taxon>
        <taxon>Neopterygii</taxon>
        <taxon>Teleostei</taxon>
        <taxon>Neoteleostei</taxon>
        <taxon>Acanthomorphata</taxon>
        <taxon>Ovalentaria</taxon>
        <taxon>Pomacentridae</taxon>
        <taxon>Acanthochromis</taxon>
    </lineage>
</organism>
<reference evidence="7" key="1">
    <citation type="submission" date="2025-08" db="UniProtKB">
        <authorList>
            <consortium name="Ensembl"/>
        </authorList>
    </citation>
    <scope>IDENTIFICATION</scope>
</reference>
<dbReference type="Pfam" id="PF04709">
    <property type="entry name" value="AMH_N"/>
    <property type="match status" value="1"/>
</dbReference>
<dbReference type="Proteomes" id="UP000257200">
    <property type="component" value="Unplaced"/>
</dbReference>
<evidence type="ECO:0000313" key="8">
    <source>
        <dbReference type="Proteomes" id="UP000257200"/>
    </source>
</evidence>
<dbReference type="FunCoup" id="A0A3Q1F7F5">
    <property type="interactions" value="526"/>
</dbReference>
<dbReference type="InterPro" id="IPR001839">
    <property type="entry name" value="TGF-b_C"/>
</dbReference>
<dbReference type="InterPro" id="IPR006799">
    <property type="entry name" value="AMH_N"/>
</dbReference>
<keyword evidence="5" id="KW-0339">Growth factor</keyword>
<name>A0A3Q1F7F5_9TELE</name>
<comment type="subcellular location">
    <subcellularLocation>
        <location evidence="1">Secreted</location>
    </subcellularLocation>
</comment>
<dbReference type="PANTHER" id="PTHR15009">
    <property type="entry name" value="MUELLERIAN-INHIBITING FACTOR"/>
    <property type="match status" value="1"/>
</dbReference>
<evidence type="ECO:0000256" key="1">
    <source>
        <dbReference type="ARBA" id="ARBA00004613"/>
    </source>
</evidence>
<evidence type="ECO:0000259" key="6">
    <source>
        <dbReference type="PROSITE" id="PS51362"/>
    </source>
</evidence>
<dbReference type="InterPro" id="IPR021203">
    <property type="entry name" value="Muellerian-inhibiting_factor"/>
</dbReference>
<dbReference type="Pfam" id="PF00019">
    <property type="entry name" value="TGF_beta"/>
    <property type="match status" value="1"/>
</dbReference>
<dbReference type="GO" id="GO:2000354">
    <property type="term" value="P:regulation of ovarian follicle development"/>
    <property type="evidence" value="ECO:0007669"/>
    <property type="project" value="Ensembl"/>
</dbReference>
<keyword evidence="8" id="KW-1185">Reference proteome</keyword>
<proteinExistence type="inferred from homology"/>
<dbReference type="STRING" id="80966.ENSAPOP00000011837"/>
<evidence type="ECO:0000256" key="2">
    <source>
        <dbReference type="ARBA" id="ARBA00022525"/>
    </source>
</evidence>
<dbReference type="SMART" id="SM00204">
    <property type="entry name" value="TGFB"/>
    <property type="match status" value="1"/>
</dbReference>
<dbReference type="PANTHER" id="PTHR15009:SF4">
    <property type="entry name" value="MUELLERIAN-INHIBITING FACTOR"/>
    <property type="match status" value="1"/>
</dbReference>
<dbReference type="Gene3D" id="2.10.90.10">
    <property type="entry name" value="Cystine-knot cytokines"/>
    <property type="match status" value="1"/>
</dbReference>
<sequence length="537" mass="58222">MFGFIKISEFARVGQDISIDGKIIGLGVFAVRHKIDCFLFAGVGQVVLQVSDGQQLIQGSTVTEHTFPSVSPCFVDDIFAALREDSGTDGELTNSTLALFGVCSLSDNSSGSVLAELAQEIRRNQRDGLKVLYPTAALVSEDEERGSLMFTFDFPQSPLLTLKPVLLLAFESPVTGEDLDVTFTSQSLQPNAQSVCISGETQYLLLTGRSSEGSVPQKWRVSARTKSPDMKQNLKDILIGGKSGKNISTTPLLLFSGETGTDTSHAHVSGSSQTSFLCQLKRFLGAVLPRQHPEAPLLQLDSLMSLPPLKLGLTSSETLLAGTIRSSAPTILSFAKRGSALPVKHGELALSPALLEELRGRLEQTVARISEIIREEKVADGAVERLERLREVSEIQLKEAASGETQFRAFLLLKALHSVTFSYDMQRRLRAGRKGRNNPAGVSVCGLRSLTVSLERHLVGPHTANINNCYGSCAFPLTNANNHAVLLNSHIESSSVDERAPCCVPVAYEALEVMDWNEQGTYLSIKQDMIAKECGCR</sequence>
<evidence type="ECO:0000256" key="5">
    <source>
        <dbReference type="RuleBase" id="RU000354"/>
    </source>
</evidence>
<dbReference type="GeneTree" id="ENSGT00390000006337"/>
<dbReference type="InParanoid" id="A0A3Q1F7F5"/>
<dbReference type="GO" id="GO:0008406">
    <property type="term" value="P:gonad development"/>
    <property type="evidence" value="ECO:0007669"/>
    <property type="project" value="Ensembl"/>
</dbReference>
<evidence type="ECO:0000256" key="4">
    <source>
        <dbReference type="ARBA" id="ARBA00022782"/>
    </source>
</evidence>
<dbReference type="GO" id="GO:0005576">
    <property type="term" value="C:extracellular region"/>
    <property type="evidence" value="ECO:0007669"/>
    <property type="project" value="UniProtKB-SubCell"/>
</dbReference>
<dbReference type="GO" id="GO:1905939">
    <property type="term" value="P:regulation of gonad development"/>
    <property type="evidence" value="ECO:0007669"/>
    <property type="project" value="Ensembl"/>
</dbReference>
<evidence type="ECO:0000313" key="7">
    <source>
        <dbReference type="Ensembl" id="ENSAPOP00000011837.1"/>
    </source>
</evidence>
<dbReference type="GO" id="GO:0048240">
    <property type="term" value="P:sperm capacitation"/>
    <property type="evidence" value="ECO:0007669"/>
    <property type="project" value="Ensembl"/>
</dbReference>
<feature type="domain" description="TGF-beta family profile" evidence="6">
    <location>
        <begin position="427"/>
        <end position="537"/>
    </location>
</feature>